<evidence type="ECO:0008006" key="5">
    <source>
        <dbReference type="Google" id="ProtNLM"/>
    </source>
</evidence>
<keyword evidence="2" id="KW-1133">Transmembrane helix</keyword>
<keyword evidence="4" id="KW-1185">Reference proteome</keyword>
<dbReference type="AlphaFoldDB" id="A0ABD1FDF1"/>
<dbReference type="Pfam" id="PF13347">
    <property type="entry name" value="MFS_2"/>
    <property type="match status" value="1"/>
</dbReference>
<feature type="transmembrane region" description="Helical" evidence="2">
    <location>
        <begin position="20"/>
        <end position="43"/>
    </location>
</feature>
<feature type="transmembrane region" description="Helical" evidence="2">
    <location>
        <begin position="290"/>
        <end position="311"/>
    </location>
</feature>
<reference evidence="3 4" key="1">
    <citation type="submission" date="2024-05" db="EMBL/GenBank/DDBJ databases">
        <title>Genetic variation in Jamaican populations of the coffee berry borer (Hypothenemus hampei).</title>
        <authorList>
            <person name="Errbii M."/>
            <person name="Myrie A."/>
        </authorList>
    </citation>
    <scope>NUCLEOTIDE SEQUENCE [LARGE SCALE GENOMIC DNA]</scope>
    <source>
        <strain evidence="3">JA-Hopewell-2020-01-JO</strain>
        <tissue evidence="3">Whole body</tissue>
    </source>
</reference>
<name>A0ABD1FDF1_HYPHA</name>
<feature type="transmembrane region" description="Helical" evidence="2">
    <location>
        <begin position="165"/>
        <end position="186"/>
    </location>
</feature>
<dbReference type="Gene3D" id="1.20.1250.20">
    <property type="entry name" value="MFS general substrate transporter like domains"/>
    <property type="match status" value="2"/>
</dbReference>
<dbReference type="SUPFAM" id="SSF103473">
    <property type="entry name" value="MFS general substrate transporter"/>
    <property type="match status" value="1"/>
</dbReference>
<evidence type="ECO:0000313" key="3">
    <source>
        <dbReference type="EMBL" id="KAL1517303.1"/>
    </source>
</evidence>
<evidence type="ECO:0000256" key="2">
    <source>
        <dbReference type="SAM" id="Phobius"/>
    </source>
</evidence>
<gene>
    <name evidence="3" type="ORF">ABEB36_001084</name>
</gene>
<feature type="transmembrane region" description="Helical" evidence="2">
    <location>
        <begin position="423"/>
        <end position="442"/>
    </location>
</feature>
<dbReference type="CDD" id="cd17491">
    <property type="entry name" value="MFS_MFSD12"/>
    <property type="match status" value="1"/>
</dbReference>
<keyword evidence="2" id="KW-0472">Membrane</keyword>
<dbReference type="PANTHER" id="PTHR11328">
    <property type="entry name" value="MAJOR FACILITATOR SUPERFAMILY DOMAIN-CONTAINING PROTEIN"/>
    <property type="match status" value="1"/>
</dbReference>
<feature type="transmembrane region" description="Helical" evidence="2">
    <location>
        <begin position="350"/>
        <end position="373"/>
    </location>
</feature>
<dbReference type="PANTHER" id="PTHR11328:SF28">
    <property type="entry name" value="MAJOR FACILITATOR SUPERFAMILY DOMAIN-CONTAINING PROTEIN 12"/>
    <property type="match status" value="1"/>
</dbReference>
<dbReference type="InterPro" id="IPR036259">
    <property type="entry name" value="MFS_trans_sf"/>
</dbReference>
<comment type="similarity">
    <text evidence="1">Belongs to the major facilitator superfamily.</text>
</comment>
<feature type="transmembrane region" description="Helical" evidence="2">
    <location>
        <begin position="55"/>
        <end position="73"/>
    </location>
</feature>
<feature type="transmembrane region" description="Helical" evidence="2">
    <location>
        <begin position="93"/>
        <end position="114"/>
    </location>
</feature>
<feature type="transmembrane region" description="Helical" evidence="2">
    <location>
        <begin position="126"/>
        <end position="145"/>
    </location>
</feature>
<dbReference type="Proteomes" id="UP001566132">
    <property type="component" value="Unassembled WGS sequence"/>
</dbReference>
<sequence>MDDTYDYTEVFQRLPLKTYLAYGMGHILNDVCASMWFTYLLVFMHLVLGFNNTEAGTLLLVGQVIDGLSTPFVGYFSDEGDNFWICRYGKRKAWHLIGTICVIFTFPFIFSPCVTCENSSKWSQMLYYSMFIVIFQFGWAAVQISHLSLIPEISPNEHDRTKLTAIRYAFTVVSNVLVYVITWFVFHMGGEDNNKISEKDAKKFQYIVFSVMILGSICSLLFHLLIKENSNTNAGLQDVRGTRIRTTDFKELFLDVQIYQVAVNYTCSRLFINLTQVFITLYLHETLDMVASSLAVVPLVMCLASLATAFTVGPINKTFGRKITYIFGAMLGTTACIFVRIGQGEFYRQYLIYIVASLLGSASSIVLVSSLGVTTDLIGTRTNSGAFVYGIMSFLDKFSNGIVVEIIQGRHENNPDAWYYRDILTYVCGGAVLLGGVAVIFLKRPQSVGESTQNLLFDGDQENNDNIN</sequence>
<organism evidence="3 4">
    <name type="scientific">Hypothenemus hampei</name>
    <name type="common">Coffee berry borer</name>
    <dbReference type="NCBI Taxonomy" id="57062"/>
    <lineage>
        <taxon>Eukaryota</taxon>
        <taxon>Metazoa</taxon>
        <taxon>Ecdysozoa</taxon>
        <taxon>Arthropoda</taxon>
        <taxon>Hexapoda</taxon>
        <taxon>Insecta</taxon>
        <taxon>Pterygota</taxon>
        <taxon>Neoptera</taxon>
        <taxon>Endopterygota</taxon>
        <taxon>Coleoptera</taxon>
        <taxon>Polyphaga</taxon>
        <taxon>Cucujiformia</taxon>
        <taxon>Curculionidae</taxon>
        <taxon>Scolytinae</taxon>
        <taxon>Hypothenemus</taxon>
    </lineage>
</organism>
<protein>
    <recommendedName>
        <fullName evidence="5">Major facilitator superfamily domain-containing protein 12-like</fullName>
    </recommendedName>
</protein>
<dbReference type="InterPro" id="IPR039672">
    <property type="entry name" value="MFS_2"/>
</dbReference>
<comment type="caution">
    <text evidence="3">The sequence shown here is derived from an EMBL/GenBank/DDBJ whole genome shotgun (WGS) entry which is preliminary data.</text>
</comment>
<accession>A0ABD1FDF1</accession>
<feature type="transmembrane region" description="Helical" evidence="2">
    <location>
        <begin position="323"/>
        <end position="341"/>
    </location>
</feature>
<feature type="transmembrane region" description="Helical" evidence="2">
    <location>
        <begin position="206"/>
        <end position="226"/>
    </location>
</feature>
<evidence type="ECO:0000256" key="1">
    <source>
        <dbReference type="ARBA" id="ARBA00008335"/>
    </source>
</evidence>
<evidence type="ECO:0000313" key="4">
    <source>
        <dbReference type="Proteomes" id="UP001566132"/>
    </source>
</evidence>
<dbReference type="FunFam" id="1.20.1250.20:FF:000431">
    <property type="entry name" value="Predicted protein"/>
    <property type="match status" value="1"/>
</dbReference>
<proteinExistence type="inferred from homology"/>
<keyword evidence="2" id="KW-0812">Transmembrane</keyword>
<dbReference type="EMBL" id="JBDJPC010000001">
    <property type="protein sequence ID" value="KAL1517303.1"/>
    <property type="molecule type" value="Genomic_DNA"/>
</dbReference>